<comment type="similarity">
    <text evidence="2 7 8">Belongs to the complex I subunit 3 family.</text>
</comment>
<comment type="caution">
    <text evidence="9">The sequence shown here is derived from an EMBL/GenBank/DDBJ whole genome shotgun (WGS) entry which is preliminary data.</text>
</comment>
<dbReference type="RefSeq" id="WP_189628330.1">
    <property type="nucleotide sequence ID" value="NZ_BNAG01000001.1"/>
</dbReference>
<evidence type="ECO:0000256" key="1">
    <source>
        <dbReference type="ARBA" id="ARBA00004141"/>
    </source>
</evidence>
<keyword evidence="10" id="KW-1185">Reference proteome</keyword>
<accession>A0ABQ3I0T3</accession>
<dbReference type="EMBL" id="BNAG01000001">
    <property type="protein sequence ID" value="GHE51483.1"/>
    <property type="molecule type" value="Genomic_DNA"/>
</dbReference>
<dbReference type="EC" id="7.1.1.-" evidence="7"/>
<evidence type="ECO:0000256" key="8">
    <source>
        <dbReference type="RuleBase" id="RU003639"/>
    </source>
</evidence>
<protein>
    <recommendedName>
        <fullName evidence="7">NADH-quinone oxidoreductase subunit A</fullName>
        <ecNumber evidence="7">7.1.1.-</ecNumber>
    </recommendedName>
    <alternativeName>
        <fullName evidence="7">NADH dehydrogenase I subunit A</fullName>
    </alternativeName>
    <alternativeName>
        <fullName evidence="7">NDH-1 subunit A</fullName>
    </alternativeName>
    <alternativeName>
        <fullName evidence="7">NUO1</fullName>
    </alternativeName>
</protein>
<evidence type="ECO:0000256" key="5">
    <source>
        <dbReference type="ARBA" id="ARBA00022989"/>
    </source>
</evidence>
<evidence type="ECO:0000256" key="3">
    <source>
        <dbReference type="ARBA" id="ARBA00022448"/>
    </source>
</evidence>
<keyword evidence="7" id="KW-1003">Cell membrane</keyword>
<feature type="transmembrane region" description="Helical" evidence="7">
    <location>
        <begin position="64"/>
        <end position="89"/>
    </location>
</feature>
<keyword evidence="5 7" id="KW-1133">Transmembrane helix</keyword>
<dbReference type="InterPro" id="IPR000440">
    <property type="entry name" value="NADH_UbQ/plastoQ_OxRdtase_su3"/>
</dbReference>
<sequence>MIESNLSEFGVLLIFILGALLFAVVGLLASRFIRPNRPNFEKLTTYESGEDTVGSAWGQFNLRFYIVALIFILFEVEIIYLFPWALVFGDEALVRGTDWQWAWFAMTEMFIFIGVLALGLAYAWRKGYLDWVRPPQKVASFKSKIPAEAYKKYL</sequence>
<dbReference type="HAMAP" id="MF_01394">
    <property type="entry name" value="NDH1_NuoA"/>
    <property type="match status" value="1"/>
</dbReference>
<evidence type="ECO:0000313" key="10">
    <source>
        <dbReference type="Proteomes" id="UP000658258"/>
    </source>
</evidence>
<dbReference type="Gene3D" id="1.20.58.1610">
    <property type="entry name" value="NADH:ubiquinone/plastoquinone oxidoreductase, chain 3"/>
    <property type="match status" value="1"/>
</dbReference>
<evidence type="ECO:0000313" key="9">
    <source>
        <dbReference type="EMBL" id="GHE51483.1"/>
    </source>
</evidence>
<proteinExistence type="inferred from homology"/>
<reference evidence="10" key="1">
    <citation type="journal article" date="2019" name="Int. J. Syst. Evol. Microbiol.">
        <title>The Global Catalogue of Microorganisms (GCM) 10K type strain sequencing project: providing services to taxonomists for standard genome sequencing and annotation.</title>
        <authorList>
            <consortium name="The Broad Institute Genomics Platform"/>
            <consortium name="The Broad Institute Genome Sequencing Center for Infectious Disease"/>
            <person name="Wu L."/>
            <person name="Ma J."/>
        </authorList>
    </citation>
    <scope>NUCLEOTIDE SEQUENCE [LARGE SCALE GENOMIC DNA]</scope>
    <source>
        <strain evidence="10">CGMCC 1.15111</strain>
    </source>
</reference>
<keyword evidence="4 7" id="KW-0812">Transmembrane</keyword>
<feature type="transmembrane region" description="Helical" evidence="7">
    <location>
        <begin position="101"/>
        <end position="124"/>
    </location>
</feature>
<keyword evidence="7 8" id="KW-0520">NAD</keyword>
<evidence type="ECO:0000256" key="6">
    <source>
        <dbReference type="ARBA" id="ARBA00023136"/>
    </source>
</evidence>
<name>A0ABQ3I0T3_9BACT</name>
<keyword evidence="7" id="KW-1278">Translocase</keyword>
<comment type="subcellular location">
    <subcellularLocation>
        <location evidence="7 8">Cell membrane</location>
        <topology evidence="7 8">Multi-pass membrane protein</topology>
    </subcellularLocation>
    <subcellularLocation>
        <location evidence="1">Membrane</location>
        <topology evidence="1">Multi-pass membrane protein</topology>
    </subcellularLocation>
</comment>
<comment type="function">
    <text evidence="7">NDH-1 shuttles electrons from NADH, via FMN and iron-sulfur (Fe-S) centers, to quinones in the respiratory chain. The immediate electron acceptor for the enzyme in this species is believed to be a menaquinone. Couples the redox reaction to proton translocation (for every two electrons transferred, four hydrogen ions are translocated across the cytoplasmic membrane), and thus conserves the redox energy in a proton gradient.</text>
</comment>
<evidence type="ECO:0000256" key="4">
    <source>
        <dbReference type="ARBA" id="ARBA00022692"/>
    </source>
</evidence>
<dbReference type="InterPro" id="IPR023043">
    <property type="entry name" value="NAD(P)H_OxRDtase_bac/plastid"/>
</dbReference>
<feature type="transmembrane region" description="Helical" evidence="7">
    <location>
        <begin position="12"/>
        <end position="33"/>
    </location>
</feature>
<dbReference type="PANTHER" id="PTHR11058:SF9">
    <property type="entry name" value="NADH-UBIQUINONE OXIDOREDUCTASE CHAIN 3"/>
    <property type="match status" value="1"/>
</dbReference>
<dbReference type="Pfam" id="PF00507">
    <property type="entry name" value="Oxidored_q4"/>
    <property type="match status" value="1"/>
</dbReference>
<dbReference type="Proteomes" id="UP000658258">
    <property type="component" value="Unassembled WGS sequence"/>
</dbReference>
<dbReference type="InterPro" id="IPR038430">
    <property type="entry name" value="NDAH_ubi_oxred_su3_sf"/>
</dbReference>
<comment type="catalytic activity">
    <reaction evidence="7 8">
        <text>a quinone + NADH + 5 H(+)(in) = a quinol + NAD(+) + 4 H(+)(out)</text>
        <dbReference type="Rhea" id="RHEA:57888"/>
        <dbReference type="ChEBI" id="CHEBI:15378"/>
        <dbReference type="ChEBI" id="CHEBI:24646"/>
        <dbReference type="ChEBI" id="CHEBI:57540"/>
        <dbReference type="ChEBI" id="CHEBI:57945"/>
        <dbReference type="ChEBI" id="CHEBI:132124"/>
    </reaction>
</comment>
<keyword evidence="7 8" id="KW-0874">Quinone</keyword>
<evidence type="ECO:0000256" key="7">
    <source>
        <dbReference type="HAMAP-Rule" id="MF_01394"/>
    </source>
</evidence>
<keyword evidence="3 7" id="KW-0813">Transport</keyword>
<gene>
    <name evidence="7 9" type="primary">nuoA</name>
    <name evidence="9" type="ORF">GCM10011340_02060</name>
</gene>
<dbReference type="PANTHER" id="PTHR11058">
    <property type="entry name" value="NADH-UBIQUINONE OXIDOREDUCTASE CHAIN 3"/>
    <property type="match status" value="1"/>
</dbReference>
<evidence type="ECO:0000256" key="2">
    <source>
        <dbReference type="ARBA" id="ARBA00008472"/>
    </source>
</evidence>
<organism evidence="9 10">
    <name type="scientific">Roseivirga thermotolerans</name>
    <dbReference type="NCBI Taxonomy" id="1758176"/>
    <lineage>
        <taxon>Bacteria</taxon>
        <taxon>Pseudomonadati</taxon>
        <taxon>Bacteroidota</taxon>
        <taxon>Cytophagia</taxon>
        <taxon>Cytophagales</taxon>
        <taxon>Roseivirgaceae</taxon>
        <taxon>Roseivirga</taxon>
    </lineage>
</organism>
<comment type="subunit">
    <text evidence="7">NDH-1 is composed of 14 different subunits. Subunits NuoA, H, J, K, L, M, N constitute the membrane sector of the complex.</text>
</comment>
<keyword evidence="6 7" id="KW-0472">Membrane</keyword>